<dbReference type="EMBL" id="JAHQIW010007214">
    <property type="protein sequence ID" value="KAJ1372997.1"/>
    <property type="molecule type" value="Genomic_DNA"/>
</dbReference>
<keyword evidence="3" id="KW-1185">Reference proteome</keyword>
<proteinExistence type="predicted"/>
<accession>A0AAD5WJU8</accession>
<reference evidence="2" key="1">
    <citation type="submission" date="2021-06" db="EMBL/GenBank/DDBJ databases">
        <title>Parelaphostrongylus tenuis whole genome reference sequence.</title>
        <authorList>
            <person name="Garwood T.J."/>
            <person name="Larsen P.A."/>
            <person name="Fountain-Jones N.M."/>
            <person name="Garbe J.R."/>
            <person name="Macchietto M.G."/>
            <person name="Kania S.A."/>
            <person name="Gerhold R.W."/>
            <person name="Richards J.E."/>
            <person name="Wolf T.M."/>
        </authorList>
    </citation>
    <scope>NUCLEOTIDE SEQUENCE</scope>
    <source>
        <strain evidence="2">MNPRO001-30</strain>
        <tissue evidence="2">Meninges</tissue>
    </source>
</reference>
<evidence type="ECO:0000313" key="3">
    <source>
        <dbReference type="Proteomes" id="UP001196413"/>
    </source>
</evidence>
<keyword evidence="1" id="KW-0812">Transmembrane</keyword>
<dbReference type="Proteomes" id="UP001196413">
    <property type="component" value="Unassembled WGS sequence"/>
</dbReference>
<evidence type="ECO:0000313" key="2">
    <source>
        <dbReference type="EMBL" id="KAJ1372997.1"/>
    </source>
</evidence>
<sequence>MDAIYRIVVGNTVTGICTIVRRLETNVQYARAAKTAVTAINGTHLTISGTLSVGIAFFMYNFISKKFIVDYKQHHGELAESDVAKCSGQSRANIGIGPFGSHFFSARAIVSGS</sequence>
<comment type="caution">
    <text evidence="2">The sequence shown here is derived from an EMBL/GenBank/DDBJ whole genome shotgun (WGS) entry which is preliminary data.</text>
</comment>
<keyword evidence="1" id="KW-1133">Transmembrane helix</keyword>
<organism evidence="2 3">
    <name type="scientific">Parelaphostrongylus tenuis</name>
    <name type="common">Meningeal worm</name>
    <dbReference type="NCBI Taxonomy" id="148309"/>
    <lineage>
        <taxon>Eukaryota</taxon>
        <taxon>Metazoa</taxon>
        <taxon>Ecdysozoa</taxon>
        <taxon>Nematoda</taxon>
        <taxon>Chromadorea</taxon>
        <taxon>Rhabditida</taxon>
        <taxon>Rhabditina</taxon>
        <taxon>Rhabditomorpha</taxon>
        <taxon>Strongyloidea</taxon>
        <taxon>Metastrongylidae</taxon>
        <taxon>Parelaphostrongylus</taxon>
    </lineage>
</organism>
<keyword evidence="1" id="KW-0472">Membrane</keyword>
<name>A0AAD5WJU8_PARTN</name>
<gene>
    <name evidence="2" type="ORF">KIN20_035315</name>
</gene>
<feature type="transmembrane region" description="Helical" evidence="1">
    <location>
        <begin position="45"/>
        <end position="63"/>
    </location>
</feature>
<protein>
    <submittedName>
        <fullName evidence="2">Uncharacterized protein</fullName>
    </submittedName>
</protein>
<evidence type="ECO:0000256" key="1">
    <source>
        <dbReference type="SAM" id="Phobius"/>
    </source>
</evidence>
<dbReference type="AlphaFoldDB" id="A0AAD5WJU8"/>